<sequence length="865" mass="93493">MDALRIGGVISGMDTNALVEKLVSQARIPLDNLEAKYNLKTLEKSVYQDISDRLNTMRTDLFNLKLESTFKNKNSTSSNSSVVSATVTPSAKVGSHSVEVIQTAKNSYSFSQYTRAKLQLNSVGITSIAGRPADFNEGVHDVSISDDGTYFVSTDSFKFNELGQFKKVTGDGNVTNVDSYGNFTSSSSGTLQLNVESNTYTINLNINSGDDINRITNQIETSLNNQLNAQYNTSNIQYFSVRADYNGGNWRLAFYSTSSEQLDLSITGGSLQSDLGVSTASTSTVSDMKKYHVGNSYSSLLAKINDSTGGLIPGVTFNATALTSGIMKVPQDATLNVSAATYTTIYGAQVTTGTLNTTVTGLQNAGFSTAPTSATNGTFTINGKKITIADYTQISVNDLIAQINSSGAGVVASYNTDTKSFELKSTTLGPSTISLGDFSDTSNILSIMKLTVLSGAQTITGKTSGTVDTTATLNQSGLTETVTKGLFTINGVSIYVDPAVDTLDSVISKINNSGAGVNISYESSRDKMNIVSTNGIDKIKFGSSSDTSNLLEALNLTDNTTVQKEIGYAGQHAIVNVDGINYVRKNNSVSDIIEGVTLNLKSASSTPVTIDITVDTTKAVEYMANFIKHYNELVEKLNPPKINKEDEKYLNALTTEDKNKMSETEVKDYEEKWKTFNSYEIIRKSAEFRNLKNSLRSNLFSDLTGITGKYSNLSQIGLKIAGDGDLEILKKGYLVKDTTDLDAIKSELQNNSTFINAITNYPDDVFNLFAENTTSATGWARRIETTIKSYSSVGGSIYDKIKTYGTIDRQILNLAEAMDRTQRSVDAYYERLWKQFSAMESRIAELQARGNALAGIISSITGGTK</sequence>
<evidence type="ECO:0000256" key="5">
    <source>
        <dbReference type="RuleBase" id="RU362066"/>
    </source>
</evidence>
<dbReference type="Pfam" id="PF02465">
    <property type="entry name" value="FliD_N"/>
    <property type="match status" value="1"/>
</dbReference>
<dbReference type="STRING" id="768670.Calni_1197"/>
<gene>
    <name evidence="8" type="ordered locus">Calni_1197</name>
</gene>
<evidence type="ECO:0000259" key="7">
    <source>
        <dbReference type="Pfam" id="PF07195"/>
    </source>
</evidence>
<evidence type="ECO:0000256" key="1">
    <source>
        <dbReference type="ARBA" id="ARBA00009764"/>
    </source>
</evidence>
<dbReference type="Pfam" id="PF07195">
    <property type="entry name" value="FliD_C"/>
    <property type="match status" value="1"/>
</dbReference>
<dbReference type="GO" id="GO:0007155">
    <property type="term" value="P:cell adhesion"/>
    <property type="evidence" value="ECO:0007669"/>
    <property type="project" value="InterPro"/>
</dbReference>
<dbReference type="PANTHER" id="PTHR30288">
    <property type="entry name" value="FLAGELLAR CAP/ASSEMBLY PROTEIN FLID"/>
    <property type="match status" value="1"/>
</dbReference>
<dbReference type="PANTHER" id="PTHR30288:SF0">
    <property type="entry name" value="FLAGELLAR HOOK-ASSOCIATED PROTEIN 2"/>
    <property type="match status" value="1"/>
</dbReference>
<protein>
    <recommendedName>
        <fullName evidence="5">Flagellar hook-associated protein 2</fullName>
        <shortName evidence="5">HAP2</shortName>
    </recommendedName>
    <alternativeName>
        <fullName evidence="5">Flagellar cap protein</fullName>
    </alternativeName>
</protein>
<dbReference type="Proteomes" id="UP000007039">
    <property type="component" value="Chromosome"/>
</dbReference>
<keyword evidence="5" id="KW-0964">Secreted</keyword>
<feature type="domain" description="Flagellar hook-associated protein 2 C-terminal" evidence="7">
    <location>
        <begin position="570"/>
        <end position="847"/>
    </location>
</feature>
<keyword evidence="8" id="KW-0966">Cell projection</keyword>
<evidence type="ECO:0000256" key="2">
    <source>
        <dbReference type="ARBA" id="ARBA00011255"/>
    </source>
</evidence>
<keyword evidence="8" id="KW-0969">Cilium</keyword>
<keyword evidence="8" id="KW-0282">Flagellum</keyword>
<name>E4TIX3_CALNY</name>
<dbReference type="GO" id="GO:0009421">
    <property type="term" value="C:bacterial-type flagellum filament cap"/>
    <property type="evidence" value="ECO:0007669"/>
    <property type="project" value="InterPro"/>
</dbReference>
<comment type="subunit">
    <text evidence="2 5">Homopentamer.</text>
</comment>
<comment type="subcellular location">
    <subcellularLocation>
        <location evidence="5">Secreted</location>
    </subcellularLocation>
    <subcellularLocation>
        <location evidence="5">Bacterial flagellum</location>
    </subcellularLocation>
</comment>
<dbReference type="RefSeq" id="WP_013451317.1">
    <property type="nucleotide sequence ID" value="NC_014758.1"/>
</dbReference>
<organism evidence="8 9">
    <name type="scientific">Calditerrivibrio nitroreducens (strain DSM 19672 / NBRC 101217 / Yu37-1)</name>
    <dbReference type="NCBI Taxonomy" id="768670"/>
    <lineage>
        <taxon>Bacteria</taxon>
        <taxon>Pseudomonadati</taxon>
        <taxon>Deferribacterota</taxon>
        <taxon>Deferribacteres</taxon>
        <taxon>Deferribacterales</taxon>
        <taxon>Calditerrivibrionaceae</taxon>
    </lineage>
</organism>
<keyword evidence="4 5" id="KW-0975">Bacterial flagellum</keyword>
<evidence type="ECO:0000256" key="4">
    <source>
        <dbReference type="ARBA" id="ARBA00023143"/>
    </source>
</evidence>
<comment type="similarity">
    <text evidence="1 5">Belongs to the FliD family.</text>
</comment>
<dbReference type="GO" id="GO:0009424">
    <property type="term" value="C:bacterial-type flagellum hook"/>
    <property type="evidence" value="ECO:0007669"/>
    <property type="project" value="UniProtKB-UniRule"/>
</dbReference>
<keyword evidence="3" id="KW-0175">Coiled coil</keyword>
<dbReference type="HOGENOM" id="CLU_313270_0_0_0"/>
<dbReference type="AlphaFoldDB" id="E4TIX3"/>
<keyword evidence="9" id="KW-1185">Reference proteome</keyword>
<dbReference type="eggNOG" id="COG1345">
    <property type="taxonomic scope" value="Bacteria"/>
</dbReference>
<dbReference type="GO" id="GO:0005576">
    <property type="term" value="C:extracellular region"/>
    <property type="evidence" value="ECO:0007669"/>
    <property type="project" value="UniProtKB-SubCell"/>
</dbReference>
<accession>E4TIX3</accession>
<dbReference type="InterPro" id="IPR040026">
    <property type="entry name" value="FliD"/>
</dbReference>
<evidence type="ECO:0000313" key="8">
    <source>
        <dbReference type="EMBL" id="ADR19105.1"/>
    </source>
</evidence>
<dbReference type="EMBL" id="CP002347">
    <property type="protein sequence ID" value="ADR19105.1"/>
    <property type="molecule type" value="Genomic_DNA"/>
</dbReference>
<reference key="1">
    <citation type="submission" date="2010-11" db="EMBL/GenBank/DDBJ databases">
        <title>The complete genome of chromosome of Calditerrivibrio nitroreducens DSM 19672.</title>
        <authorList>
            <consortium name="US DOE Joint Genome Institute (JGI-PGF)"/>
            <person name="Lucas S."/>
            <person name="Copeland A."/>
            <person name="Lapidus A."/>
            <person name="Bruce D."/>
            <person name="Goodwin L."/>
            <person name="Pitluck S."/>
            <person name="Kyrpides N."/>
            <person name="Mavromatis K."/>
            <person name="Ivanova N."/>
            <person name="Mikhailova N."/>
            <person name="Zeytun A."/>
            <person name="Brettin T."/>
            <person name="Detter J.C."/>
            <person name="Tapia R."/>
            <person name="Han C."/>
            <person name="Land M."/>
            <person name="Hauser L."/>
            <person name="Markowitz V."/>
            <person name="Cheng J.-F."/>
            <person name="Hugenholtz P."/>
            <person name="Woyke T."/>
            <person name="Wu D."/>
            <person name="Spring S."/>
            <person name="Schroeder M."/>
            <person name="Brambilla E."/>
            <person name="Klenk H.-P."/>
            <person name="Eisen J.A."/>
        </authorList>
    </citation>
    <scope>NUCLEOTIDE SEQUENCE [LARGE SCALE GENOMIC DNA]</scope>
    <source>
        <strain>DSM 19672</strain>
    </source>
</reference>
<evidence type="ECO:0000259" key="6">
    <source>
        <dbReference type="Pfam" id="PF02465"/>
    </source>
</evidence>
<evidence type="ECO:0000256" key="3">
    <source>
        <dbReference type="ARBA" id="ARBA00023054"/>
    </source>
</evidence>
<proteinExistence type="inferred from homology"/>
<comment type="function">
    <text evidence="5">Required for morphogenesis and for the elongation of the flagellar filament by facilitating polymerization of the flagellin monomers at the tip of growing filament. Forms a capping structure, which prevents flagellin subunits (transported through the central channel of the flagellum) from leaking out without polymerization at the distal end.</text>
</comment>
<dbReference type="KEGG" id="cni:Calni_1197"/>
<dbReference type="InterPro" id="IPR003481">
    <property type="entry name" value="FliD_N"/>
</dbReference>
<dbReference type="InterPro" id="IPR010809">
    <property type="entry name" value="FliD_C"/>
</dbReference>
<feature type="domain" description="Flagellar hook-associated protein 2 N-terminal" evidence="6">
    <location>
        <begin position="11"/>
        <end position="106"/>
    </location>
</feature>
<dbReference type="GO" id="GO:0071973">
    <property type="term" value="P:bacterial-type flagellum-dependent cell motility"/>
    <property type="evidence" value="ECO:0007669"/>
    <property type="project" value="TreeGrafter"/>
</dbReference>
<evidence type="ECO:0000313" key="9">
    <source>
        <dbReference type="Proteomes" id="UP000007039"/>
    </source>
</evidence>
<dbReference type="OrthoDB" id="9776025at2"/>
<reference evidence="8 9" key="2">
    <citation type="journal article" date="2011" name="Stand. Genomic Sci.">
        <title>Complete genome sequence of Calditerrivibrio nitroreducens type strain (Yu37-1).</title>
        <authorList>
            <person name="Pitluck S."/>
            <person name="Sikorski J."/>
            <person name="Zeytun A."/>
            <person name="Lapidus A."/>
            <person name="Nolan M."/>
            <person name="Lucas S."/>
            <person name="Hammon N."/>
            <person name="Deshpande S."/>
            <person name="Cheng J.F."/>
            <person name="Tapia R."/>
            <person name="Han C."/>
            <person name="Goodwin L."/>
            <person name="Liolios K."/>
            <person name="Pagani I."/>
            <person name="Ivanova N."/>
            <person name="Mavromatis K."/>
            <person name="Pati A."/>
            <person name="Chen A."/>
            <person name="Palaniappan K."/>
            <person name="Hauser L."/>
            <person name="Chang Y.J."/>
            <person name="Jeffries C.D."/>
            <person name="Detter J.C."/>
            <person name="Brambilla E."/>
            <person name="Djao O.D."/>
            <person name="Rohde M."/>
            <person name="Spring S."/>
            <person name="Goker M."/>
            <person name="Woyke T."/>
            <person name="Bristow J."/>
            <person name="Eisen J.A."/>
            <person name="Markowitz V."/>
            <person name="Hugenholtz P."/>
            <person name="Kyrpides N.C."/>
            <person name="Klenk H.P."/>
            <person name="Land M."/>
        </authorList>
    </citation>
    <scope>NUCLEOTIDE SEQUENCE [LARGE SCALE GENOMIC DNA]</scope>
    <source>
        <strain evidence="9">DSM 19672 / NBRC 101217 / Yu37-1</strain>
    </source>
</reference>